<dbReference type="InterPro" id="IPR054357">
    <property type="entry name" value="MFE-2_N"/>
</dbReference>
<dbReference type="PANTHER" id="PTHR13078">
    <property type="entry name" value="PEROXISOMAL MULTIFUNCTIONAL ENZYME TYPE 2-RELATED"/>
    <property type="match status" value="1"/>
</dbReference>
<dbReference type="GO" id="GO:0003857">
    <property type="term" value="F:(3S)-3-hydroxyacyl-CoA dehydrogenase (NAD+) activity"/>
    <property type="evidence" value="ECO:0007669"/>
    <property type="project" value="TreeGrafter"/>
</dbReference>
<accession>A0A2N8KMN0</accession>
<dbReference type="GO" id="GO:0006635">
    <property type="term" value="P:fatty acid beta-oxidation"/>
    <property type="evidence" value="ECO:0007669"/>
    <property type="project" value="TreeGrafter"/>
</dbReference>
<dbReference type="EMBL" id="POQS01000002">
    <property type="protein sequence ID" value="PND34712.1"/>
    <property type="molecule type" value="Genomic_DNA"/>
</dbReference>
<dbReference type="GO" id="GO:0004300">
    <property type="term" value="F:enoyl-CoA hydratase activity"/>
    <property type="evidence" value="ECO:0007669"/>
    <property type="project" value="TreeGrafter"/>
</dbReference>
<dbReference type="AlphaFoldDB" id="A0A2N8KMN0"/>
<dbReference type="Gene3D" id="3.10.129.10">
    <property type="entry name" value="Hotdog Thioesterase"/>
    <property type="match status" value="1"/>
</dbReference>
<dbReference type="SUPFAM" id="SSF54637">
    <property type="entry name" value="Thioesterase/thiol ester dehydrase-isomerase"/>
    <property type="match status" value="2"/>
</dbReference>
<proteinExistence type="predicted"/>
<dbReference type="Pfam" id="PF01575">
    <property type="entry name" value="MaoC_dehydratas"/>
    <property type="match status" value="1"/>
</dbReference>
<dbReference type="RefSeq" id="WP_102772875.1">
    <property type="nucleotide sequence ID" value="NZ_POQS01000002.1"/>
</dbReference>
<evidence type="ECO:0000259" key="1">
    <source>
        <dbReference type="Pfam" id="PF01575"/>
    </source>
</evidence>
<name>A0A2N8KMN0_9BURK</name>
<protein>
    <submittedName>
        <fullName evidence="3">3-alpha,7-alpha, 12-alpha-trihydroxy-5-beta-cholest-24-enoyl-CoA hydratase</fullName>
    </submittedName>
</protein>
<dbReference type="InterPro" id="IPR029069">
    <property type="entry name" value="HotDog_dom_sf"/>
</dbReference>
<dbReference type="PANTHER" id="PTHR13078:SF56">
    <property type="entry name" value="PEROXISOMAL MULTIFUNCTIONAL ENZYME TYPE 2"/>
    <property type="match status" value="1"/>
</dbReference>
<keyword evidence="4" id="KW-1185">Reference proteome</keyword>
<feature type="domain" description="Peroxisomal multifunctional enzyme type 2-like N-terminal" evidence="2">
    <location>
        <begin position="19"/>
        <end position="145"/>
    </location>
</feature>
<dbReference type="CDD" id="cd03448">
    <property type="entry name" value="HDE_HSD"/>
    <property type="match status" value="1"/>
</dbReference>
<dbReference type="Pfam" id="PF22622">
    <property type="entry name" value="MFE-2_hydrat-2_N"/>
    <property type="match status" value="1"/>
</dbReference>
<evidence type="ECO:0000313" key="4">
    <source>
        <dbReference type="Proteomes" id="UP000235994"/>
    </source>
</evidence>
<evidence type="ECO:0000313" key="3">
    <source>
        <dbReference type="EMBL" id="PND34712.1"/>
    </source>
</evidence>
<sequence>MTFDPDKLLHRHFEPVRQTYTSKDSILYALGLGLGRDPLDARELPFVYEERQLAVPTQAAVLGYPGFWMKEPDTGIDWRKVLHASQSVQLHRPLAPAGTVIGRTRVRNILDKGPDVGALFFVERTLETPDGELLATVEQAVMARGNGGFGGQSGPSPAAVRLPDGAPDHVCELPTLAGQALLYRLSGDLNPLHADPEVARSGGFDRPILHGLCTYGIACHALLRMLCGYDPARLKRIDVRFSAPVYPGETIRVEAWGSSGEVRFRAIALEREKVVLNNGLAVIDAAGGAGA</sequence>
<reference evidence="3 4" key="1">
    <citation type="submission" date="2018-01" db="EMBL/GenBank/DDBJ databases">
        <title>The draft genome of an aniline degradation strain ANB-1.</title>
        <authorList>
            <person name="Zhang L."/>
            <person name="Jiang J."/>
        </authorList>
    </citation>
    <scope>NUCLEOTIDE SEQUENCE [LARGE SCALE GENOMIC DNA]</scope>
    <source>
        <strain evidence="3 4">ANB-1</strain>
    </source>
</reference>
<dbReference type="Proteomes" id="UP000235994">
    <property type="component" value="Unassembled WGS sequence"/>
</dbReference>
<evidence type="ECO:0000259" key="2">
    <source>
        <dbReference type="Pfam" id="PF22622"/>
    </source>
</evidence>
<comment type="caution">
    <text evidence="3">The sequence shown here is derived from an EMBL/GenBank/DDBJ whole genome shotgun (WGS) entry which is preliminary data.</text>
</comment>
<dbReference type="InterPro" id="IPR002539">
    <property type="entry name" value="MaoC-like_dom"/>
</dbReference>
<feature type="domain" description="MaoC-like" evidence="1">
    <location>
        <begin position="163"/>
        <end position="275"/>
    </location>
</feature>
<dbReference type="GO" id="GO:0044594">
    <property type="term" value="F:17-beta-hydroxysteroid dehydrogenase (NAD+) activity"/>
    <property type="evidence" value="ECO:0007669"/>
    <property type="project" value="TreeGrafter"/>
</dbReference>
<gene>
    <name evidence="3" type="ORF">C1I89_11090</name>
</gene>
<organism evidence="3 4">
    <name type="scientific">Achromobacter pulmonis</name>
    <dbReference type="NCBI Taxonomy" id="1389932"/>
    <lineage>
        <taxon>Bacteria</taxon>
        <taxon>Pseudomonadati</taxon>
        <taxon>Pseudomonadota</taxon>
        <taxon>Betaproteobacteria</taxon>
        <taxon>Burkholderiales</taxon>
        <taxon>Alcaligenaceae</taxon>
        <taxon>Achromobacter</taxon>
    </lineage>
</organism>